<dbReference type="OrthoDB" id="9792074at2"/>
<protein>
    <recommendedName>
        <fullName evidence="5">DUF4352 domain-containing protein</fullName>
    </recommendedName>
</protein>
<reference evidence="3 4" key="1">
    <citation type="journal article" date="2015" name="Genome Announc.">
        <title>Expanding the biotechnology potential of lactobacilli through comparative genomics of 213 strains and associated genera.</title>
        <authorList>
            <person name="Sun Z."/>
            <person name="Harris H.M."/>
            <person name="McCann A."/>
            <person name="Guo C."/>
            <person name="Argimon S."/>
            <person name="Zhang W."/>
            <person name="Yang X."/>
            <person name="Jeffery I.B."/>
            <person name="Cooney J.C."/>
            <person name="Kagawa T.F."/>
            <person name="Liu W."/>
            <person name="Song Y."/>
            <person name="Salvetti E."/>
            <person name="Wrobel A."/>
            <person name="Rasinkangas P."/>
            <person name="Parkhill J."/>
            <person name="Rea M.C."/>
            <person name="O'Sullivan O."/>
            <person name="Ritari J."/>
            <person name="Douillard F.P."/>
            <person name="Paul Ross R."/>
            <person name="Yang R."/>
            <person name="Briner A.E."/>
            <person name="Felis G.E."/>
            <person name="de Vos W.M."/>
            <person name="Barrangou R."/>
            <person name="Klaenhammer T.R."/>
            <person name="Caufield P.W."/>
            <person name="Cui Y."/>
            <person name="Zhang H."/>
            <person name="O'Toole P.W."/>
        </authorList>
    </citation>
    <scope>NUCLEOTIDE SEQUENCE [LARGE SCALE GENOMIC DNA]</scope>
    <source>
        <strain evidence="3 4">DSM 18933</strain>
    </source>
</reference>
<dbReference type="PATRIC" id="fig|1423755.3.peg.1506"/>
<accession>A0A0R1WPS0</accession>
<evidence type="ECO:0000256" key="2">
    <source>
        <dbReference type="SAM" id="SignalP"/>
    </source>
</evidence>
<feature type="region of interest" description="Disordered" evidence="1">
    <location>
        <begin position="227"/>
        <end position="259"/>
    </location>
</feature>
<name>A0A0R1WPS0_9LACO</name>
<evidence type="ECO:0000313" key="4">
    <source>
        <dbReference type="Proteomes" id="UP000051054"/>
    </source>
</evidence>
<evidence type="ECO:0000256" key="1">
    <source>
        <dbReference type="SAM" id="MobiDB-lite"/>
    </source>
</evidence>
<feature type="chain" id="PRO_5038880914" description="DUF4352 domain-containing protein" evidence="2">
    <location>
        <begin position="21"/>
        <end position="259"/>
    </location>
</feature>
<feature type="compositionally biased region" description="Low complexity" evidence="1">
    <location>
        <begin position="195"/>
        <end position="210"/>
    </location>
</feature>
<dbReference type="AlphaFoldDB" id="A0A0R1WPS0"/>
<feature type="region of interest" description="Disordered" evidence="1">
    <location>
        <begin position="177"/>
        <end position="210"/>
    </location>
</feature>
<gene>
    <name evidence="3" type="ORF">FC40_GL001419</name>
</gene>
<evidence type="ECO:0000313" key="3">
    <source>
        <dbReference type="EMBL" id="KRM19727.1"/>
    </source>
</evidence>
<evidence type="ECO:0008006" key="5">
    <source>
        <dbReference type="Google" id="ProtNLM"/>
    </source>
</evidence>
<feature type="compositionally biased region" description="Polar residues" evidence="1">
    <location>
        <begin position="232"/>
        <end position="259"/>
    </location>
</feature>
<comment type="caution">
    <text evidence="3">The sequence shown here is derived from an EMBL/GenBank/DDBJ whole genome shotgun (WGS) entry which is preliminary data.</text>
</comment>
<dbReference type="RefSeq" id="WP_025022142.1">
    <property type="nucleotide sequence ID" value="NZ_AZGD01000034.1"/>
</dbReference>
<feature type="signal peptide" evidence="2">
    <location>
        <begin position="1"/>
        <end position="20"/>
    </location>
</feature>
<sequence length="259" mass="27926">MKKRNLIISGLVVLTLGLGACSNQKQQSAPTKTSSSVKMEKTVQVIDQELNPIDGLEYHLNKVTTEQLVNIPSNYTKAEKALKKKSGLGSKYYRTTITYTVTNQSESPIDLEKVSLSITTDHKKGFTAKGNVNHYVFNGITSGYQLEAGASKNGKLVILSSHKLDLSKFKLHINTSGDTDDTNVLSDSDAKEANSEASSNSSSAASSEASYSIDSSLQSELVANAKAEDKLYSNQQSNAPQSQIETNSNTPSTSDSHDH</sequence>
<keyword evidence="4" id="KW-1185">Reference proteome</keyword>
<organism evidence="3 4">
    <name type="scientific">Ligilactobacillus hayakitensis DSM 18933 = JCM 14209</name>
    <dbReference type="NCBI Taxonomy" id="1423755"/>
    <lineage>
        <taxon>Bacteria</taxon>
        <taxon>Bacillati</taxon>
        <taxon>Bacillota</taxon>
        <taxon>Bacilli</taxon>
        <taxon>Lactobacillales</taxon>
        <taxon>Lactobacillaceae</taxon>
        <taxon>Ligilactobacillus</taxon>
    </lineage>
</organism>
<dbReference type="EMBL" id="AZGD01000034">
    <property type="protein sequence ID" value="KRM19727.1"/>
    <property type="molecule type" value="Genomic_DNA"/>
</dbReference>
<dbReference type="PROSITE" id="PS51257">
    <property type="entry name" value="PROKAR_LIPOPROTEIN"/>
    <property type="match status" value="1"/>
</dbReference>
<keyword evidence="2" id="KW-0732">Signal</keyword>
<dbReference type="Proteomes" id="UP000051054">
    <property type="component" value="Unassembled WGS sequence"/>
</dbReference>
<proteinExistence type="predicted"/>
<dbReference type="STRING" id="1423755.FC40_GL001419"/>